<dbReference type="PANTHER" id="PTHR46580">
    <property type="entry name" value="SENSOR KINASE-RELATED"/>
    <property type="match status" value="1"/>
</dbReference>
<name>A0ABS1J6Z4_9BACL</name>
<evidence type="ECO:0000256" key="1">
    <source>
        <dbReference type="ARBA" id="ARBA00022729"/>
    </source>
</evidence>
<dbReference type="Gene3D" id="2.130.10.130">
    <property type="entry name" value="Integrin alpha, N-terminal"/>
    <property type="match status" value="1"/>
</dbReference>
<dbReference type="EMBL" id="JAEQNB010000001">
    <property type="protein sequence ID" value="MBL0386042.1"/>
    <property type="molecule type" value="Genomic_DNA"/>
</dbReference>
<gene>
    <name evidence="3" type="ORF">JJB07_05190</name>
</gene>
<reference evidence="3 4" key="1">
    <citation type="submission" date="2021-01" db="EMBL/GenBank/DDBJ databases">
        <title>Tumebacillus sp. strain ITR2 16S ribosomal RNA gene Genome sequencing and assembly.</title>
        <authorList>
            <person name="Kang M."/>
        </authorList>
    </citation>
    <scope>NUCLEOTIDE SEQUENCE [LARGE SCALE GENOMIC DNA]</scope>
    <source>
        <strain evidence="3 4">ITR2</strain>
    </source>
</reference>
<feature type="chain" id="PRO_5046227310" evidence="2">
    <location>
        <begin position="27"/>
        <end position="631"/>
    </location>
</feature>
<dbReference type="Pfam" id="PF13517">
    <property type="entry name" value="FG-GAP_3"/>
    <property type="match status" value="1"/>
</dbReference>
<dbReference type="InterPro" id="IPR018763">
    <property type="entry name" value="DUF2334"/>
</dbReference>
<dbReference type="InterPro" id="IPR028994">
    <property type="entry name" value="Integrin_alpha_N"/>
</dbReference>
<keyword evidence="1 2" id="KW-0732">Signal</keyword>
<accession>A0ABS1J6Z4</accession>
<feature type="signal peptide" evidence="2">
    <location>
        <begin position="1"/>
        <end position="26"/>
    </location>
</feature>
<comment type="caution">
    <text evidence="3">The sequence shown here is derived from an EMBL/GenBank/DDBJ whole genome shotgun (WGS) entry which is preliminary data.</text>
</comment>
<sequence>MKKILLGVLFAAVVFAPLHLPTETNAFPNQDKHHAMLRLEDVGPGGSYETLDDLGKLRAIFEYLESQNVPFHVATIARSKHIQPDGTWYEKGIDDPNPDETVKQFTALLRDAQNHGAVLGMHGYTHQYGDAKRPDNYQDSGTGFEFDVEGAVETTTAEYASDKIQSSLAAFEKAGFVPGFWESPHYHDNREQEEVFRSYMGVLYQPDYRSLRSFKDMTVYETQNTFGSPTLGSAYIPAPLKYITDRNSVTAVLDRLPTFRGLGAMYYHPFLEFPFLERVLGADGKPQIRNGLPEYRYKATDPSNLHLLVEGFRDRGFQWESLYDVLPFSPAHRIELPLGTQSSDIMVGHVSGNPNADIVLHDKNRVQVFTGNYKWPRNRTQPAPREWLKTTFAPSEQFLLGDVNGDSLQDLIAYDKANGTLRLFPSTGTNFGQAETIGLLQGGFDVIQTADLNGDSHPDLLLRRGGELWSVWNSNGRFADLRKISDIPLDAVIRSADFNGDKRDDVLIYSQDVNSLRIMSYTSNNNASWGDTFQTTLNDLKKSSQVLTGDVNHDGLADVTLYDPESGLWQVLDNTGNYQLKAHDNLYGPWASGDHTAFATDFDGNGSSDIAAFDPVHHTLDLSLSFRSKTN</sequence>
<dbReference type="InterPro" id="IPR013517">
    <property type="entry name" value="FG-GAP"/>
</dbReference>
<dbReference type="InterPro" id="IPR011330">
    <property type="entry name" value="Glyco_hydro/deAcase_b/a-brl"/>
</dbReference>
<organism evidence="3 4">
    <name type="scientific">Tumebacillus amylolyticus</name>
    <dbReference type="NCBI Taxonomy" id="2801339"/>
    <lineage>
        <taxon>Bacteria</taxon>
        <taxon>Bacillati</taxon>
        <taxon>Bacillota</taxon>
        <taxon>Bacilli</taxon>
        <taxon>Bacillales</taxon>
        <taxon>Alicyclobacillaceae</taxon>
        <taxon>Tumebacillus</taxon>
    </lineage>
</organism>
<evidence type="ECO:0000313" key="3">
    <source>
        <dbReference type="EMBL" id="MBL0386042.1"/>
    </source>
</evidence>
<evidence type="ECO:0000256" key="2">
    <source>
        <dbReference type="SAM" id="SignalP"/>
    </source>
</evidence>
<dbReference type="PANTHER" id="PTHR46580:SF2">
    <property type="entry name" value="MAM DOMAIN-CONTAINING PROTEIN"/>
    <property type="match status" value="1"/>
</dbReference>
<dbReference type="SUPFAM" id="SSF88713">
    <property type="entry name" value="Glycoside hydrolase/deacetylase"/>
    <property type="match status" value="1"/>
</dbReference>
<evidence type="ECO:0000313" key="4">
    <source>
        <dbReference type="Proteomes" id="UP000602284"/>
    </source>
</evidence>
<dbReference type="Proteomes" id="UP000602284">
    <property type="component" value="Unassembled WGS sequence"/>
</dbReference>
<keyword evidence="4" id="KW-1185">Reference proteome</keyword>
<dbReference type="SUPFAM" id="SSF69318">
    <property type="entry name" value="Integrin alpha N-terminal domain"/>
    <property type="match status" value="1"/>
</dbReference>
<dbReference type="RefSeq" id="WP_201631789.1">
    <property type="nucleotide sequence ID" value="NZ_JAEQNB010000001.1"/>
</dbReference>
<proteinExistence type="predicted"/>
<protein>
    <submittedName>
        <fullName evidence="3">DUF2334 domain-containing protein</fullName>
    </submittedName>
</protein>
<dbReference type="Pfam" id="PF10096">
    <property type="entry name" value="DUF2334"/>
    <property type="match status" value="1"/>
</dbReference>